<dbReference type="EMBL" id="FMPI01000012">
    <property type="protein sequence ID" value="SCT09415.1"/>
    <property type="molecule type" value="Genomic_DNA"/>
</dbReference>
<dbReference type="EMBL" id="MH155596">
    <property type="protein sequence ID" value="AWM30226.1"/>
    <property type="molecule type" value="Genomic_DNA"/>
</dbReference>
<dbReference type="EMBL" id="FMPG01000008">
    <property type="protein sequence ID" value="SCT13610.1"/>
    <property type="molecule type" value="Genomic_DNA"/>
</dbReference>
<reference evidence="1" key="3">
    <citation type="submission" date="2018-03" db="EMBL/GenBank/DDBJ databases">
        <title>A novel mecC allotype, mecC3, in a new Staphylococcus species, Staphylococcus caeli.</title>
        <authorList>
            <person name="MacFadyen A.C."/>
            <person name="Harrison E.M."/>
            <person name="Morgan F.J.E."/>
            <person name="Parkhill J."/>
            <person name="Holmes M.A."/>
            <person name="Paterson G.K."/>
        </authorList>
    </citation>
    <scope>NUCLEOTIDE SEQUENCE</scope>
    <source>
        <strain evidence="1">82B</strain>
    </source>
</reference>
<accession>A0A1D4NFS2</accession>
<evidence type="ECO:0000313" key="2">
    <source>
        <dbReference type="EMBL" id="SCT09415.1"/>
    </source>
</evidence>
<protein>
    <submittedName>
        <fullName evidence="3">Uncharacterized protein</fullName>
    </submittedName>
</protein>
<dbReference type="Proteomes" id="UP000095768">
    <property type="component" value="Unassembled WGS sequence"/>
</dbReference>
<organism evidence="3 5">
    <name type="scientific">Staphylococcus caeli</name>
    <dbReference type="NCBI Taxonomy" id="2201815"/>
    <lineage>
        <taxon>Bacteria</taxon>
        <taxon>Bacillati</taxon>
        <taxon>Bacillota</taxon>
        <taxon>Bacilli</taxon>
        <taxon>Bacillales</taxon>
        <taxon>Staphylococcaceae</taxon>
        <taxon>Staphylococcus</taxon>
    </lineage>
</organism>
<evidence type="ECO:0000313" key="4">
    <source>
        <dbReference type="Proteomes" id="UP000095412"/>
    </source>
</evidence>
<name>A0A1D4NFS2_9STAP</name>
<proteinExistence type="predicted"/>
<gene>
    <name evidence="3" type="ORF">SAMEA2297795_01855</name>
    <name evidence="2" type="ORF">SAMEA2297796_01736</name>
    <name evidence="1" type="ORF">SCC82B_00086</name>
</gene>
<evidence type="ECO:0000313" key="1">
    <source>
        <dbReference type="EMBL" id="AWM30226.1"/>
    </source>
</evidence>
<accession>A0A2U8RM30</accession>
<keyword evidence="4" id="KW-1185">Reference proteome</keyword>
<dbReference type="Proteomes" id="UP000095412">
    <property type="component" value="Unassembled WGS sequence"/>
</dbReference>
<sequence>MNSHWERELQSIIGKIDPKDVRDSDMKKLLKVRSYAERTFLLCRANYH</sequence>
<reference evidence="2 4" key="1">
    <citation type="submission" date="2016-09" db="EMBL/GenBank/DDBJ databases">
        <authorList>
            <consortium name="Pathogen Informatics"/>
            <person name="Sun Q."/>
            <person name="Inoue M."/>
        </authorList>
    </citation>
    <scope>NUCLEOTIDE SEQUENCE [LARGE SCALE GENOMIC DNA]</scope>
    <source>
        <strain evidence="2 4">82C</strain>
    </source>
</reference>
<evidence type="ECO:0000313" key="5">
    <source>
        <dbReference type="Proteomes" id="UP000095768"/>
    </source>
</evidence>
<dbReference type="AlphaFoldDB" id="A0A1D4NFS2"/>
<reference evidence="3 5" key="2">
    <citation type="submission" date="2016-09" db="EMBL/GenBank/DDBJ databases">
        <authorList>
            <consortium name="Pathogen Informatics"/>
        </authorList>
    </citation>
    <scope>NUCLEOTIDE SEQUENCE [LARGE SCALE GENOMIC DNA]</scope>
    <source>
        <strain evidence="3 5">82B</strain>
    </source>
</reference>
<evidence type="ECO:0000313" key="3">
    <source>
        <dbReference type="EMBL" id="SCT13610.1"/>
    </source>
</evidence>
<dbReference type="RefSeq" id="WP_159427256.1">
    <property type="nucleotide sequence ID" value="NZ_FMPG01000008.1"/>
</dbReference>